<comment type="caution">
    <text evidence="3">The sequence shown here is derived from an EMBL/GenBank/DDBJ whole genome shotgun (WGS) entry which is preliminary data.</text>
</comment>
<feature type="compositionally biased region" description="Polar residues" evidence="1">
    <location>
        <begin position="392"/>
        <end position="421"/>
    </location>
</feature>
<protein>
    <submittedName>
        <fullName evidence="3">Uncharacterized protein</fullName>
    </submittedName>
</protein>
<feature type="compositionally biased region" description="Polar residues" evidence="1">
    <location>
        <begin position="260"/>
        <end position="297"/>
    </location>
</feature>
<proteinExistence type="predicted"/>
<dbReference type="AlphaFoldDB" id="A0AA37SQG3"/>
<dbReference type="RefSeq" id="WP_235292637.1">
    <property type="nucleotide sequence ID" value="NZ_BSOH01000001.1"/>
</dbReference>
<feature type="signal peptide" evidence="2">
    <location>
        <begin position="1"/>
        <end position="22"/>
    </location>
</feature>
<dbReference type="EMBL" id="BSOH01000001">
    <property type="protein sequence ID" value="GLR15740.1"/>
    <property type="molecule type" value="Genomic_DNA"/>
</dbReference>
<evidence type="ECO:0000313" key="3">
    <source>
        <dbReference type="EMBL" id="GLR15740.1"/>
    </source>
</evidence>
<reference evidence="3" key="1">
    <citation type="journal article" date="2014" name="Int. J. Syst. Evol. Microbiol.">
        <title>Complete genome sequence of Corynebacterium casei LMG S-19264T (=DSM 44701T), isolated from a smear-ripened cheese.</title>
        <authorList>
            <consortium name="US DOE Joint Genome Institute (JGI-PGF)"/>
            <person name="Walter F."/>
            <person name="Albersmeier A."/>
            <person name="Kalinowski J."/>
            <person name="Ruckert C."/>
        </authorList>
    </citation>
    <scope>NUCLEOTIDE SEQUENCE</scope>
    <source>
        <strain evidence="3">NBRC 108769</strain>
    </source>
</reference>
<evidence type="ECO:0000256" key="1">
    <source>
        <dbReference type="SAM" id="MobiDB-lite"/>
    </source>
</evidence>
<keyword evidence="2" id="KW-0732">Signal</keyword>
<gene>
    <name evidence="3" type="ORF">GCM10007940_03550</name>
</gene>
<reference evidence="3" key="2">
    <citation type="submission" date="2023-01" db="EMBL/GenBank/DDBJ databases">
        <title>Draft genome sequence of Portibacter lacus strain NBRC 108769.</title>
        <authorList>
            <person name="Sun Q."/>
            <person name="Mori K."/>
        </authorList>
    </citation>
    <scope>NUCLEOTIDE SEQUENCE</scope>
    <source>
        <strain evidence="3">NBRC 108769</strain>
    </source>
</reference>
<feature type="compositionally biased region" description="Basic and acidic residues" evidence="1">
    <location>
        <begin position="298"/>
        <end position="311"/>
    </location>
</feature>
<evidence type="ECO:0000313" key="4">
    <source>
        <dbReference type="Proteomes" id="UP001156666"/>
    </source>
</evidence>
<dbReference type="Proteomes" id="UP001156666">
    <property type="component" value="Unassembled WGS sequence"/>
</dbReference>
<accession>A0AA37SQG3</accession>
<feature type="region of interest" description="Disordered" evidence="1">
    <location>
        <begin position="231"/>
        <end position="428"/>
    </location>
</feature>
<feature type="compositionally biased region" description="Low complexity" evidence="1">
    <location>
        <begin position="352"/>
        <end position="391"/>
    </location>
</feature>
<sequence length="428" mass="50111">MKKILFICLLSGIFLTASNAQYGEERTGYEGDYFSLEGAIELFKESRSISNFERKLNDEDSWVNNLDLNYDGDIDYIRVEHRSQGDFHVIVLQAILGRRDVQDVAVIEIERTGRRTAILQIIGDEDLYGEEVIAEPYNSAGYSSSGDYNFERGYVNVYHWRAVQNLFDRSYVTYVSPYRWNYYPTYWNPWHQHGWSVYHPRRVRYYNHCHIVYVHRVIRVHNFYRPFRSHSHHVTQRTIKHRRKYGTSVVHRSHGKKNQTYRTSQRSQKHNNVGTRNSTRNSQVTYQDRNKTTSPRTNRSERSTVQRDKSRTSKVSKPYSSTKRTTTSPPTRTRQVQKSQSTRSNQNKVVKTQNRSQSRTSQSQLKTRTQTRTAPRNKQQSVSQSRKQSASTRAPSRKSATTNKSRSVQKNTPKRSTSTSKNGRKGRG</sequence>
<feature type="compositionally biased region" description="Low complexity" evidence="1">
    <location>
        <begin position="316"/>
        <end position="334"/>
    </location>
</feature>
<keyword evidence="4" id="KW-1185">Reference proteome</keyword>
<feature type="compositionally biased region" description="Basic residues" evidence="1">
    <location>
        <begin position="231"/>
        <end position="259"/>
    </location>
</feature>
<feature type="chain" id="PRO_5041208842" evidence="2">
    <location>
        <begin position="23"/>
        <end position="428"/>
    </location>
</feature>
<organism evidence="3 4">
    <name type="scientific">Portibacter lacus</name>
    <dbReference type="NCBI Taxonomy" id="1099794"/>
    <lineage>
        <taxon>Bacteria</taxon>
        <taxon>Pseudomonadati</taxon>
        <taxon>Bacteroidota</taxon>
        <taxon>Saprospiria</taxon>
        <taxon>Saprospirales</taxon>
        <taxon>Haliscomenobacteraceae</taxon>
        <taxon>Portibacter</taxon>
    </lineage>
</organism>
<evidence type="ECO:0000256" key="2">
    <source>
        <dbReference type="SAM" id="SignalP"/>
    </source>
</evidence>
<feature type="compositionally biased region" description="Polar residues" evidence="1">
    <location>
        <begin position="336"/>
        <end position="351"/>
    </location>
</feature>
<name>A0AA37SQG3_9BACT</name>